<evidence type="ECO:0000313" key="16">
    <source>
        <dbReference type="EMBL" id="CCF59651.1"/>
    </source>
</evidence>
<evidence type="ECO:0000256" key="8">
    <source>
        <dbReference type="ARBA" id="ARBA00023157"/>
    </source>
</evidence>
<keyword evidence="9" id="KW-0325">Glycoprotein</keyword>
<feature type="active site" evidence="11">
    <location>
        <position position="301"/>
    </location>
</feature>
<dbReference type="HOGENOM" id="CLU_013253_3_4_1"/>
<dbReference type="OrthoDB" id="771136at2759"/>
<keyword evidence="5 14" id="KW-0732">Signal</keyword>
<dbReference type="Gene3D" id="2.40.70.10">
    <property type="entry name" value="Acid Proteases"/>
    <property type="match status" value="2"/>
</dbReference>
<keyword evidence="8 12" id="KW-1015">Disulfide bond</keyword>
<evidence type="ECO:0000256" key="7">
    <source>
        <dbReference type="ARBA" id="ARBA00022801"/>
    </source>
</evidence>
<dbReference type="RefSeq" id="XP_003958786.1">
    <property type="nucleotide sequence ID" value="XM_003958737.1"/>
</dbReference>
<feature type="chain" id="PRO_5003559464" description="Aspartate protease" evidence="14">
    <location>
        <begin position="22"/>
        <end position="416"/>
    </location>
</feature>
<comment type="subcellular location">
    <subcellularLocation>
        <location evidence="1">Vacuole</location>
    </subcellularLocation>
</comment>
<feature type="domain" description="Peptidase A1" evidence="15">
    <location>
        <begin position="99"/>
        <end position="413"/>
    </location>
</feature>
<protein>
    <recommendedName>
        <fullName evidence="10">Aspartate protease</fullName>
    </recommendedName>
</protein>
<dbReference type="InterPro" id="IPR001461">
    <property type="entry name" value="Aspartic_peptidase_A1"/>
</dbReference>
<dbReference type="PROSITE" id="PS00141">
    <property type="entry name" value="ASP_PROTEASE"/>
    <property type="match status" value="1"/>
</dbReference>
<sequence>MKLQLSSLLPLALVVLDSANAEPHRIKLQKQELTDDISKLSFDQHMAHLGSKYVTAFEKAHPDTVLSRDHPFFKNFIDKHFDAQQNHEVPLNNYLNAQYFADISIGSPGQTFRVIMDTGSSNLWVPSVDCNSLACFLHNKYDHRVSSTYVRNGTRFAIRYGSGALEGYMSNDTVTVGDLQIPKQDFAEATSEPGLAFAFGKFDGIFGLAFDTISVNRAVPPFYNAVNRGLLDAPQFAFYLGDKRLRKEGGEVTFGGYDETRFTGNITWLPVRREAYWEVDFNGISFGSQYAPLTATGAAIDTGTSLITLPSGLAEILNAQIGARKNWSGQYVLDCSRRSTLPDITFNLGGSNFSIGPYDYTLEASGTCISAIVPMDFPEPVGPLAIIGDAFLRRWYSVYDLGNSTTNSTVGLAEAL</sequence>
<dbReference type="PROSITE" id="PS51767">
    <property type="entry name" value="PEPTIDASE_A1"/>
    <property type="match status" value="1"/>
</dbReference>
<evidence type="ECO:0000256" key="1">
    <source>
        <dbReference type="ARBA" id="ARBA00004116"/>
    </source>
</evidence>
<dbReference type="Proteomes" id="UP000005220">
    <property type="component" value="Chromosome 8"/>
</dbReference>
<feature type="disulfide bond" evidence="12">
    <location>
        <begin position="130"/>
        <end position="135"/>
    </location>
</feature>
<evidence type="ECO:0000256" key="11">
    <source>
        <dbReference type="PIRSR" id="PIRSR601461-1"/>
    </source>
</evidence>
<evidence type="ECO:0000313" key="17">
    <source>
        <dbReference type="Proteomes" id="UP000005220"/>
    </source>
</evidence>
<dbReference type="GO" id="GO:0000324">
    <property type="term" value="C:fungal-type vacuole"/>
    <property type="evidence" value="ECO:0007669"/>
    <property type="project" value="EnsemblFungi"/>
</dbReference>
<dbReference type="EMBL" id="HE650828">
    <property type="protein sequence ID" value="CCF59651.1"/>
    <property type="molecule type" value="Genomic_DNA"/>
</dbReference>
<dbReference type="AlphaFoldDB" id="H2AZ95"/>
<dbReference type="InParanoid" id="H2AZ95"/>
<keyword evidence="3" id="KW-0926">Vacuole</keyword>
<dbReference type="Pfam" id="PF00026">
    <property type="entry name" value="Asp"/>
    <property type="match status" value="1"/>
</dbReference>
<dbReference type="PRINTS" id="PR00792">
    <property type="entry name" value="PEPSIN"/>
</dbReference>
<evidence type="ECO:0000256" key="14">
    <source>
        <dbReference type="SAM" id="SignalP"/>
    </source>
</evidence>
<name>H2AZ95_KAZAF</name>
<dbReference type="GO" id="GO:0051603">
    <property type="term" value="P:proteolysis involved in protein catabolic process"/>
    <property type="evidence" value="ECO:0007669"/>
    <property type="project" value="EnsemblFungi"/>
</dbReference>
<dbReference type="FunFam" id="2.40.70.10:FF:000036">
    <property type="entry name" value="Vacuolar aspartic protease"/>
    <property type="match status" value="1"/>
</dbReference>
<dbReference type="eggNOG" id="KOG1339">
    <property type="taxonomic scope" value="Eukaryota"/>
</dbReference>
<reference evidence="16 17" key="1">
    <citation type="journal article" date="2011" name="Proc. Natl. Acad. Sci. U.S.A.">
        <title>Evolutionary erosion of yeast sex chromosomes by mating-type switching accidents.</title>
        <authorList>
            <person name="Gordon J.L."/>
            <person name="Armisen D."/>
            <person name="Proux-Wera E."/>
            <person name="Oheigeartaigh S.S."/>
            <person name="Byrne K.P."/>
            <person name="Wolfe K.H."/>
        </authorList>
    </citation>
    <scope>NUCLEOTIDE SEQUENCE [LARGE SCALE GENOMIC DNA]</scope>
    <source>
        <strain evidence="17">ATCC 22294 / BCRC 22015 / CBS 2517 / CECT 1963 / NBRC 1671 / NRRL Y-8276</strain>
    </source>
</reference>
<comment type="similarity">
    <text evidence="2 13">Belongs to the peptidase A1 family.</text>
</comment>
<dbReference type="PANTHER" id="PTHR47966:SF51">
    <property type="entry name" value="BETA-SITE APP-CLEAVING ENZYME, ISOFORM A-RELATED"/>
    <property type="match status" value="1"/>
</dbReference>
<feature type="active site" evidence="11">
    <location>
        <position position="117"/>
    </location>
</feature>
<evidence type="ECO:0000256" key="2">
    <source>
        <dbReference type="ARBA" id="ARBA00007447"/>
    </source>
</evidence>
<dbReference type="SUPFAM" id="SSF50630">
    <property type="entry name" value="Acid proteases"/>
    <property type="match status" value="1"/>
</dbReference>
<evidence type="ECO:0000256" key="9">
    <source>
        <dbReference type="ARBA" id="ARBA00023180"/>
    </source>
</evidence>
<gene>
    <name evidence="16" type="primary">KAFR0H02420</name>
    <name evidence="16" type="ORF">KAFR_0H02420</name>
</gene>
<dbReference type="GO" id="GO:0000425">
    <property type="term" value="P:pexophagy"/>
    <property type="evidence" value="ECO:0007669"/>
    <property type="project" value="EnsemblFungi"/>
</dbReference>
<feature type="signal peptide" evidence="14">
    <location>
        <begin position="1"/>
        <end position="21"/>
    </location>
</feature>
<evidence type="ECO:0000256" key="12">
    <source>
        <dbReference type="PIRSR" id="PIRSR601461-2"/>
    </source>
</evidence>
<dbReference type="STRING" id="1071382.H2AZ95"/>
<dbReference type="GO" id="GO:0097718">
    <property type="term" value="F:disordered domain specific binding"/>
    <property type="evidence" value="ECO:0007669"/>
    <property type="project" value="EnsemblFungi"/>
</dbReference>
<dbReference type="MEROPS" id="A01.018"/>
<dbReference type="GO" id="GO:0016237">
    <property type="term" value="P:microautophagy"/>
    <property type="evidence" value="ECO:0007669"/>
    <property type="project" value="EnsemblFungi"/>
</dbReference>
<keyword evidence="7 13" id="KW-0378">Hydrolase</keyword>
<dbReference type="KEGG" id="kaf:KAFR_0H02420"/>
<organism evidence="16 17">
    <name type="scientific">Kazachstania africana (strain ATCC 22294 / BCRC 22015 / CBS 2517 / CECT 1963 / NBRC 1671 / NRRL Y-8276)</name>
    <name type="common">Yeast</name>
    <name type="synonym">Kluyveromyces africanus</name>
    <dbReference type="NCBI Taxonomy" id="1071382"/>
    <lineage>
        <taxon>Eukaryota</taxon>
        <taxon>Fungi</taxon>
        <taxon>Dikarya</taxon>
        <taxon>Ascomycota</taxon>
        <taxon>Saccharomycotina</taxon>
        <taxon>Saccharomycetes</taxon>
        <taxon>Saccharomycetales</taxon>
        <taxon>Saccharomycetaceae</taxon>
        <taxon>Kazachstania</taxon>
    </lineage>
</organism>
<dbReference type="InterPro" id="IPR001969">
    <property type="entry name" value="Aspartic_peptidase_AS"/>
</dbReference>
<dbReference type="GO" id="GO:0004190">
    <property type="term" value="F:aspartic-type endopeptidase activity"/>
    <property type="evidence" value="ECO:0007669"/>
    <property type="project" value="UniProtKB-KW"/>
</dbReference>
<dbReference type="InterPro" id="IPR021109">
    <property type="entry name" value="Peptidase_aspartic_dom_sf"/>
</dbReference>
<keyword evidence="4 13" id="KW-0645">Protease</keyword>
<dbReference type="GO" id="GO:0070492">
    <property type="term" value="F:oligosaccharide binding"/>
    <property type="evidence" value="ECO:0007669"/>
    <property type="project" value="EnsemblFungi"/>
</dbReference>
<dbReference type="PANTHER" id="PTHR47966">
    <property type="entry name" value="BETA-SITE APP-CLEAVING ENZYME, ISOFORM A-RELATED"/>
    <property type="match status" value="1"/>
</dbReference>
<evidence type="ECO:0000256" key="13">
    <source>
        <dbReference type="RuleBase" id="RU000454"/>
    </source>
</evidence>
<dbReference type="FunCoup" id="H2AZ95">
    <property type="interactions" value="473"/>
</dbReference>
<evidence type="ECO:0000256" key="4">
    <source>
        <dbReference type="ARBA" id="ARBA00022670"/>
    </source>
</evidence>
<dbReference type="GO" id="GO:0032258">
    <property type="term" value="P:cytoplasm to vacuole targeting by the Cvt pathway"/>
    <property type="evidence" value="ECO:0007669"/>
    <property type="project" value="EnsemblFungi"/>
</dbReference>
<accession>H2AZ95</accession>
<dbReference type="GeneID" id="13887647"/>
<proteinExistence type="inferred from homology"/>
<evidence type="ECO:0000256" key="3">
    <source>
        <dbReference type="ARBA" id="ARBA00022554"/>
    </source>
</evidence>
<evidence type="ECO:0000256" key="10">
    <source>
        <dbReference type="ARBA" id="ARBA00042718"/>
    </source>
</evidence>
<keyword evidence="17" id="KW-1185">Reference proteome</keyword>
<evidence type="ECO:0000256" key="6">
    <source>
        <dbReference type="ARBA" id="ARBA00022750"/>
    </source>
</evidence>
<dbReference type="GO" id="GO:0032991">
    <property type="term" value="C:protein-containing complex"/>
    <property type="evidence" value="ECO:0007669"/>
    <property type="project" value="EnsemblFungi"/>
</dbReference>
<feature type="disulfide bond" evidence="12">
    <location>
        <begin position="335"/>
        <end position="368"/>
    </location>
</feature>
<dbReference type="FunFam" id="2.40.70.10:FF:000002">
    <property type="entry name" value="Vacuolar aspartic proteinase"/>
    <property type="match status" value="1"/>
</dbReference>
<evidence type="ECO:0000259" key="15">
    <source>
        <dbReference type="PROSITE" id="PS51767"/>
    </source>
</evidence>
<dbReference type="InterPro" id="IPR033121">
    <property type="entry name" value="PEPTIDASE_A1"/>
</dbReference>
<keyword evidence="6 13" id="KW-0064">Aspartyl protease</keyword>
<evidence type="ECO:0000256" key="5">
    <source>
        <dbReference type="ARBA" id="ARBA00022729"/>
    </source>
</evidence>